<dbReference type="Gene3D" id="3.40.50.300">
    <property type="entry name" value="P-loop containing nucleotide triphosphate hydrolases"/>
    <property type="match status" value="1"/>
</dbReference>
<comment type="caution">
    <text evidence="2">The sequence shown here is derived from an EMBL/GenBank/DDBJ whole genome shotgun (WGS) entry which is preliminary data.</text>
</comment>
<dbReference type="InterPro" id="IPR018647">
    <property type="entry name" value="SLFN_3-like_DNA/RNA_helicase"/>
</dbReference>
<reference evidence="2 3" key="1">
    <citation type="submission" date="2021-11" db="EMBL/GenBank/DDBJ databases">
        <title>Whole genome sequences of diphtheriae toxin producing Corynebacterium ulcerans isolates from cats in Osaka, Japan.</title>
        <authorList>
            <person name="Umeda K."/>
            <person name="Hirai Y."/>
        </authorList>
    </citation>
    <scope>NUCLEOTIDE SEQUENCE [LARGE SCALE GENOMIC DNA]</scope>
    <source>
        <strain evidence="2 3">12109B-1</strain>
    </source>
</reference>
<dbReference type="InterPro" id="IPR027417">
    <property type="entry name" value="P-loop_NTPase"/>
</dbReference>
<dbReference type="AlphaFoldDB" id="A0ABD0BKZ9"/>
<dbReference type="EMBL" id="BQFK01000004">
    <property type="protein sequence ID" value="GJJ43240.1"/>
    <property type="molecule type" value="Genomic_DNA"/>
</dbReference>
<protein>
    <recommendedName>
        <fullName evidence="1">GIY-YIG domain-containing protein</fullName>
    </recommendedName>
</protein>
<feature type="domain" description="GIY-YIG" evidence="1">
    <location>
        <begin position="42"/>
        <end position="142"/>
    </location>
</feature>
<gene>
    <name evidence="2" type="ORF">CULCOIPH005_14290</name>
</gene>
<dbReference type="InterPro" id="IPR000305">
    <property type="entry name" value="GIY-YIG_endonuc"/>
</dbReference>
<evidence type="ECO:0000313" key="3">
    <source>
        <dbReference type="Proteomes" id="UP001205910"/>
    </source>
</evidence>
<dbReference type="RefSeq" id="WP_014836923.1">
    <property type="nucleotide sequence ID" value="NZ_AP019662.1"/>
</dbReference>
<dbReference type="Pfam" id="PF09848">
    <property type="entry name" value="SLFN-g3_helicase"/>
    <property type="match status" value="1"/>
</dbReference>
<dbReference type="Proteomes" id="UP001205910">
    <property type="component" value="Unassembled WGS sequence"/>
</dbReference>
<evidence type="ECO:0000313" key="2">
    <source>
        <dbReference type="EMBL" id="GJJ43240.1"/>
    </source>
</evidence>
<sequence>MRIQKPEIAKVPYAEDELTCFINSLRNQDTPAGAARATFLLDYPTVYIIHDKSTNSSAKPSSYSVYVGETTDIHRRTLQHVKKGLQKRPEWQHFADSNTAEMYVVGHPLFNKSLTLDIEHRLIHYMLSMDTVSTVLNSRGNQQNKYYTQEHFDQVFTKIWKGLRTHDSVLFPAEKVIKDSALFKASPFHKLTREQIEAKEEVLHVIEDALRSDATGQLIRIHGEAGSGKTVLLSSLFYELTQGKTSASDSDDAFVDPMDYQPWNAFLLVNHIEQLTVYQQIAQKLMIVPRGDKRISRPTTFINNNSPEKASDIDVVLIDEAHLLWTQGKQSYRGKNQLLDILERARVVVAIFDEKQILQTNQYWEDHAIEELEKRTTKTIHLKNQMRIDADAGTVSWIRSIIDDGIIGDISLDENNRDSKDYEIKVFDSPTDLHAEVKAKASSVEQGLSRLIATFDWKYSSTAPTDGSPTWNVTIGDFSIPWNLETNRSLTPSQKRRYSHQAWAERDYTVDEIGSTFTIQGFDLNYAGVILGPSVIYRDGKIRFDPSKSANKNATNKRTTLNKEKIDLGAQLIRNELNVLLTRGIHGLYVYAVDDELRHALSAKVNS</sequence>
<dbReference type="InterPro" id="IPR003593">
    <property type="entry name" value="AAA+_ATPase"/>
</dbReference>
<evidence type="ECO:0000259" key="1">
    <source>
        <dbReference type="PROSITE" id="PS50164"/>
    </source>
</evidence>
<dbReference type="CDD" id="cd10439">
    <property type="entry name" value="GIY-YIG_COG3410"/>
    <property type="match status" value="1"/>
</dbReference>
<dbReference type="SMART" id="SM00382">
    <property type="entry name" value="AAA"/>
    <property type="match status" value="1"/>
</dbReference>
<organism evidence="2 3">
    <name type="scientific">Corynebacterium ulcerans</name>
    <dbReference type="NCBI Taxonomy" id="65058"/>
    <lineage>
        <taxon>Bacteria</taxon>
        <taxon>Bacillati</taxon>
        <taxon>Actinomycetota</taxon>
        <taxon>Actinomycetes</taxon>
        <taxon>Mycobacteriales</taxon>
        <taxon>Corynebacteriaceae</taxon>
        <taxon>Corynebacterium</taxon>
    </lineage>
</organism>
<proteinExistence type="predicted"/>
<dbReference type="SUPFAM" id="SSF52540">
    <property type="entry name" value="P-loop containing nucleoside triphosphate hydrolases"/>
    <property type="match status" value="1"/>
</dbReference>
<name>A0ABD0BKZ9_CORUL</name>
<dbReference type="PROSITE" id="PS50164">
    <property type="entry name" value="GIY_YIG"/>
    <property type="match status" value="1"/>
</dbReference>
<accession>A0ABD0BKZ9</accession>